<reference evidence="2" key="1">
    <citation type="submission" date="2020-06" db="EMBL/GenBank/DDBJ databases">
        <authorList>
            <consortium name="Plant Systems Biology data submission"/>
        </authorList>
    </citation>
    <scope>NUCLEOTIDE SEQUENCE</scope>
    <source>
        <strain evidence="2">D6</strain>
    </source>
</reference>
<gene>
    <name evidence="2" type="ORF">SEMRO_122_G059190.1</name>
</gene>
<organism evidence="2 3">
    <name type="scientific">Seminavis robusta</name>
    <dbReference type="NCBI Taxonomy" id="568900"/>
    <lineage>
        <taxon>Eukaryota</taxon>
        <taxon>Sar</taxon>
        <taxon>Stramenopiles</taxon>
        <taxon>Ochrophyta</taxon>
        <taxon>Bacillariophyta</taxon>
        <taxon>Bacillariophyceae</taxon>
        <taxon>Bacillariophycidae</taxon>
        <taxon>Naviculales</taxon>
        <taxon>Naviculaceae</taxon>
        <taxon>Seminavis</taxon>
    </lineage>
</organism>
<feature type="chain" id="PRO_5040105518" evidence="1">
    <location>
        <begin position="25"/>
        <end position="233"/>
    </location>
</feature>
<dbReference type="EMBL" id="CAICTM010000121">
    <property type="protein sequence ID" value="CAB9501925.1"/>
    <property type="molecule type" value="Genomic_DNA"/>
</dbReference>
<feature type="signal peptide" evidence="1">
    <location>
        <begin position="1"/>
        <end position="24"/>
    </location>
</feature>
<dbReference type="Proteomes" id="UP001153069">
    <property type="component" value="Unassembled WGS sequence"/>
</dbReference>
<evidence type="ECO:0000313" key="3">
    <source>
        <dbReference type="Proteomes" id="UP001153069"/>
    </source>
</evidence>
<keyword evidence="1" id="KW-0732">Signal</keyword>
<name>A0A9N8H790_9STRA</name>
<comment type="caution">
    <text evidence="2">The sequence shown here is derived from an EMBL/GenBank/DDBJ whole genome shotgun (WGS) entry which is preliminary data.</text>
</comment>
<protein>
    <submittedName>
        <fullName evidence="2">Uncharacterized protein</fullName>
    </submittedName>
</protein>
<accession>A0A9N8H790</accession>
<keyword evidence="3" id="KW-1185">Reference proteome</keyword>
<dbReference type="AlphaFoldDB" id="A0A9N8H790"/>
<sequence length="233" mass="26142">MFSFQCTPLLLPLLLILISYAAHAENLIVEIEEDPNNEKYSRAWSLWKFCGCSTAGQGGGTLGGLGAIADLWSMGDVFADMNYDVDYMPLDPFLVHINTTWLYSPDFYSTVVADYLASENKTRQNGMLSEQEVQAAEKYVYDVLAQQEQEVHLEYVHIGWDTVDEEGVFSFITDFRGHLPVRQGDQLCWDGMHMYNVSTADIESVMNVLGVGGLALDFHVNEGKNLCKDVTGW</sequence>
<proteinExistence type="predicted"/>
<evidence type="ECO:0000256" key="1">
    <source>
        <dbReference type="SAM" id="SignalP"/>
    </source>
</evidence>
<evidence type="ECO:0000313" key="2">
    <source>
        <dbReference type="EMBL" id="CAB9501925.1"/>
    </source>
</evidence>